<dbReference type="Proteomes" id="UP000029567">
    <property type="component" value="Unassembled WGS sequence"/>
</dbReference>
<organism evidence="2 3">
    <name type="scientific">Comamonas thiooxydans</name>
    <dbReference type="NCBI Taxonomy" id="363952"/>
    <lineage>
        <taxon>Bacteria</taxon>
        <taxon>Pseudomonadati</taxon>
        <taxon>Pseudomonadota</taxon>
        <taxon>Betaproteobacteria</taxon>
        <taxon>Burkholderiales</taxon>
        <taxon>Comamonadaceae</taxon>
        <taxon>Comamonas</taxon>
    </lineage>
</organism>
<evidence type="ECO:0000313" key="2">
    <source>
        <dbReference type="EMBL" id="KGG83788.1"/>
    </source>
</evidence>
<protein>
    <submittedName>
        <fullName evidence="2">Uncharacterized protein</fullName>
    </submittedName>
</protein>
<feature type="chain" id="PRO_5002408951" evidence="1">
    <location>
        <begin position="20"/>
        <end position="197"/>
    </location>
</feature>
<proteinExistence type="predicted"/>
<accession>A0A0E3BDZ5</accession>
<gene>
    <name evidence="2" type="ORF">P245_24720</name>
</gene>
<comment type="caution">
    <text evidence="2">The sequence shown here is derived from an EMBL/GenBank/DDBJ whole genome shotgun (WGS) entry which is preliminary data.</text>
</comment>
<feature type="signal peptide" evidence="1">
    <location>
        <begin position="1"/>
        <end position="19"/>
    </location>
</feature>
<dbReference type="EMBL" id="AWTN01000133">
    <property type="protein sequence ID" value="KGG83788.1"/>
    <property type="molecule type" value="Genomic_DNA"/>
</dbReference>
<name>A0A0E3BDZ5_9BURK</name>
<dbReference type="AlphaFoldDB" id="A0A0E3BDZ5"/>
<evidence type="ECO:0000313" key="3">
    <source>
        <dbReference type="Proteomes" id="UP000029567"/>
    </source>
</evidence>
<keyword evidence="1" id="KW-0732">Signal</keyword>
<reference evidence="2 3" key="1">
    <citation type="submission" date="2013-09" db="EMBL/GenBank/DDBJ databases">
        <title>High correlation between genotypes and phenotypes of environmental bacteria Comamonas testosteroni strains.</title>
        <authorList>
            <person name="Liu L."/>
            <person name="Zhu W."/>
            <person name="Xia X."/>
            <person name="Xu B."/>
            <person name="Luo M."/>
            <person name="Wang G."/>
        </authorList>
    </citation>
    <scope>NUCLEOTIDE SEQUENCE [LARGE SCALE GENOMIC DNA]</scope>
    <source>
        <strain evidence="2 3">JL14</strain>
    </source>
</reference>
<dbReference type="RefSeq" id="WP_034383102.1">
    <property type="nucleotide sequence ID" value="NZ_AWTN01000133.1"/>
</dbReference>
<sequence>MQRKLLGILVLIAAGAAQAQLLDKSNGAAKGQTSSAPYFPQLAQAQKLRSTETLTTYLAQSTEVNSSVMLSVGSISVGDRIWKDTNGTCWLESSKLISLVNVQRESKYVKHQVPTIQVSLEPKPCDPLAEEAQANQEGESTVDVAHQTPVKDEAHILVSKLVVTNMKSDGSQEHCEGFVKPTSTSLPAICGLNIKAD</sequence>
<evidence type="ECO:0000256" key="1">
    <source>
        <dbReference type="SAM" id="SignalP"/>
    </source>
</evidence>